<dbReference type="RefSeq" id="WP_343980645.1">
    <property type="nucleotide sequence ID" value="NZ_BAAAJG010000012.1"/>
</dbReference>
<reference evidence="3" key="1">
    <citation type="journal article" date="2019" name="Int. J. Syst. Evol. Microbiol.">
        <title>The Global Catalogue of Microorganisms (GCM) 10K type strain sequencing project: providing services to taxonomists for standard genome sequencing and annotation.</title>
        <authorList>
            <consortium name="The Broad Institute Genomics Platform"/>
            <consortium name="The Broad Institute Genome Sequencing Center for Infectious Disease"/>
            <person name="Wu L."/>
            <person name="Ma J."/>
        </authorList>
    </citation>
    <scope>NUCLEOTIDE SEQUENCE [LARGE SCALE GENOMIC DNA]</scope>
    <source>
        <strain evidence="3">JCM 12165</strain>
    </source>
</reference>
<organism evidence="2 3">
    <name type="scientific">Pseudonocardia aurantiaca</name>
    <dbReference type="NCBI Taxonomy" id="75290"/>
    <lineage>
        <taxon>Bacteria</taxon>
        <taxon>Bacillati</taxon>
        <taxon>Actinomycetota</taxon>
        <taxon>Actinomycetes</taxon>
        <taxon>Pseudonocardiales</taxon>
        <taxon>Pseudonocardiaceae</taxon>
        <taxon>Pseudonocardia</taxon>
    </lineage>
</organism>
<comment type="caution">
    <text evidence="2">The sequence shown here is derived from an EMBL/GenBank/DDBJ whole genome shotgun (WGS) entry which is preliminary data.</text>
</comment>
<gene>
    <name evidence="2" type="ORF">ACFSCY_21970</name>
</gene>
<dbReference type="Pfam" id="PF00376">
    <property type="entry name" value="MerR"/>
    <property type="match status" value="1"/>
</dbReference>
<dbReference type="InterPro" id="IPR009061">
    <property type="entry name" value="DNA-bd_dom_put_sf"/>
</dbReference>
<name>A0ABW4FSS4_9PSEU</name>
<dbReference type="InterPro" id="IPR000551">
    <property type="entry name" value="MerR-type_HTH_dom"/>
</dbReference>
<dbReference type="EMBL" id="JBHUCP010000017">
    <property type="protein sequence ID" value="MFD1532102.1"/>
    <property type="molecule type" value="Genomic_DNA"/>
</dbReference>
<evidence type="ECO:0000313" key="2">
    <source>
        <dbReference type="EMBL" id="MFD1532102.1"/>
    </source>
</evidence>
<dbReference type="Proteomes" id="UP001597145">
    <property type="component" value="Unassembled WGS sequence"/>
</dbReference>
<feature type="domain" description="HTH merR-type" evidence="1">
    <location>
        <begin position="8"/>
        <end position="45"/>
    </location>
</feature>
<proteinExistence type="predicted"/>
<keyword evidence="3" id="KW-1185">Reference proteome</keyword>
<evidence type="ECO:0000313" key="3">
    <source>
        <dbReference type="Proteomes" id="UP001597145"/>
    </source>
</evidence>
<sequence>MADRELLTTAQAARSLGISTRTLVRYAERGYIKPEMTLPSGHRRWVSEDIRRQLRELGQRGEEN</sequence>
<keyword evidence="2" id="KW-0238">DNA-binding</keyword>
<dbReference type="SUPFAM" id="SSF46955">
    <property type="entry name" value="Putative DNA-binding domain"/>
    <property type="match status" value="1"/>
</dbReference>
<evidence type="ECO:0000259" key="1">
    <source>
        <dbReference type="Pfam" id="PF00376"/>
    </source>
</evidence>
<dbReference type="Gene3D" id="1.10.1660.10">
    <property type="match status" value="1"/>
</dbReference>
<protein>
    <submittedName>
        <fullName evidence="2">MerR family DNA-binding transcriptional regulator</fullName>
    </submittedName>
</protein>
<accession>A0ABW4FSS4</accession>
<dbReference type="GO" id="GO:0003677">
    <property type="term" value="F:DNA binding"/>
    <property type="evidence" value="ECO:0007669"/>
    <property type="project" value="UniProtKB-KW"/>
</dbReference>